<dbReference type="GO" id="GO:0005524">
    <property type="term" value="F:ATP binding"/>
    <property type="evidence" value="ECO:0007669"/>
    <property type="project" value="UniProtKB-UniRule"/>
</dbReference>
<comment type="catalytic activity">
    <reaction evidence="2 18 19">
        <text>(6R)-NADPHX = (6S)-NADPHX</text>
        <dbReference type="Rhea" id="RHEA:32227"/>
        <dbReference type="ChEBI" id="CHEBI:64076"/>
        <dbReference type="ChEBI" id="CHEBI:64077"/>
        <dbReference type="EC" id="5.1.99.6"/>
    </reaction>
</comment>
<evidence type="ECO:0000256" key="18">
    <source>
        <dbReference type="HAMAP-Rule" id="MF_01966"/>
    </source>
</evidence>
<dbReference type="GO" id="GO:0046872">
    <property type="term" value="F:metal ion binding"/>
    <property type="evidence" value="ECO:0007669"/>
    <property type="project" value="UniProtKB-UniRule"/>
</dbReference>
<feature type="binding site" evidence="18">
    <location>
        <position position="151"/>
    </location>
    <ligand>
        <name>(6S)-NADPHX</name>
        <dbReference type="ChEBI" id="CHEBI:64076"/>
    </ligand>
</feature>
<evidence type="ECO:0000256" key="19">
    <source>
        <dbReference type="PIRNR" id="PIRNR017184"/>
    </source>
</evidence>
<dbReference type="InterPro" id="IPR029056">
    <property type="entry name" value="Ribokinase-like"/>
</dbReference>
<dbReference type="HOGENOM" id="CLU_024853_4_3_9"/>
<feature type="binding site" evidence="17">
    <location>
        <position position="248"/>
    </location>
    <ligand>
        <name>(6S)-NADPHX</name>
        <dbReference type="ChEBI" id="CHEBI:64076"/>
    </ligand>
</feature>
<feature type="binding site" evidence="18">
    <location>
        <begin position="121"/>
        <end position="127"/>
    </location>
    <ligand>
        <name>(6S)-NADPHX</name>
        <dbReference type="ChEBI" id="CHEBI:64076"/>
    </ligand>
</feature>
<evidence type="ECO:0000256" key="4">
    <source>
        <dbReference type="ARBA" id="ARBA00009524"/>
    </source>
</evidence>
<dbReference type="Proteomes" id="UP000005439">
    <property type="component" value="Chromosome"/>
</dbReference>
<feature type="binding site" evidence="18">
    <location>
        <begin position="53"/>
        <end position="57"/>
    </location>
    <ligand>
        <name>(6S)-NADPHX</name>
        <dbReference type="ChEBI" id="CHEBI:64076"/>
    </ligand>
</feature>
<dbReference type="AlphaFoldDB" id="G8TXW9"/>
<dbReference type="GO" id="GO:0052855">
    <property type="term" value="F:ADP-dependent NAD(P)H-hydrate dehydratase activity"/>
    <property type="evidence" value="ECO:0007669"/>
    <property type="project" value="UniProtKB-UniRule"/>
</dbReference>
<dbReference type="HAMAP" id="MF_01966">
    <property type="entry name" value="NADHX_epimerase"/>
    <property type="match status" value="1"/>
</dbReference>
<accession>G8TXW9</accession>
<comment type="catalytic activity">
    <reaction evidence="16 17 19">
        <text>(6S)-NADPHX + ADP = AMP + phosphate + NADPH + H(+)</text>
        <dbReference type="Rhea" id="RHEA:32235"/>
        <dbReference type="ChEBI" id="CHEBI:15378"/>
        <dbReference type="ChEBI" id="CHEBI:43474"/>
        <dbReference type="ChEBI" id="CHEBI:57783"/>
        <dbReference type="ChEBI" id="CHEBI:64076"/>
        <dbReference type="ChEBI" id="CHEBI:456215"/>
        <dbReference type="ChEBI" id="CHEBI:456216"/>
        <dbReference type="EC" id="4.2.1.136"/>
    </reaction>
</comment>
<evidence type="ECO:0000259" key="20">
    <source>
        <dbReference type="PROSITE" id="PS51383"/>
    </source>
</evidence>
<dbReference type="InterPro" id="IPR004443">
    <property type="entry name" value="YjeF_N_dom"/>
</dbReference>
<dbReference type="CDD" id="cd01171">
    <property type="entry name" value="YXKO-related"/>
    <property type="match status" value="1"/>
</dbReference>
<dbReference type="PATRIC" id="fig|679936.5.peg.2807"/>
<dbReference type="PIRSF" id="PIRSF017184">
    <property type="entry name" value="Nnr"/>
    <property type="match status" value="1"/>
</dbReference>
<evidence type="ECO:0000256" key="10">
    <source>
        <dbReference type="ARBA" id="ARBA00023027"/>
    </source>
</evidence>
<keyword evidence="9 18" id="KW-0630">Potassium</keyword>
<evidence type="ECO:0000256" key="7">
    <source>
        <dbReference type="ARBA" id="ARBA00022840"/>
    </source>
</evidence>
<comment type="function">
    <text evidence="18">Catalyzes the epimerization of the S- and R-forms of NAD(P)HX, a damaged form of NAD(P)H that is a result of enzymatic or heat-dependent hydration. This is a prerequisite for the S-specific NAD(P)H-hydrate dehydratase to allow the repair of both epimers of NAD(P)HX.</text>
</comment>
<dbReference type="GO" id="GO:0052856">
    <property type="term" value="F:NAD(P)HX epimerase activity"/>
    <property type="evidence" value="ECO:0007669"/>
    <property type="project" value="UniProtKB-UniRule"/>
</dbReference>
<sequence length="501" mass="53060">MWTEAEARRADRATIDQGVPSAALMELAGFQVARWVRHQGLTGRILVLTGPGSNGGDGWVAARHLASNVSVTVVSDGVPRFPGADGVVRAARQAGVQVVGYDHPLDAGLDSVTLVIDAVFGVGFHGTLDRHPAFRWLLAVAERRLPVVAVDLVSGTDTDTGRYTGPSVNVMATVTFGATKWGHVGYPGAGLTGSLVVADIGLAPTPGSGRWIDPRTAHDWIRPPRVLDHKYRRGHVVVIGGSRAMPGAPQLAGWASLKAGAGLVELLLPAQAGVYLEVPELIAHRLDDTAEGDLKMSPHLMDRARKADAVVIGPGLGHRVSPELLWRILALGRPTVIDADALRLVPTMPPNLLARPEVVLTPHAGELGRLLGRSAQHVNQDRRQYVLEAQSRWGATCLLKGYRTLIAGPTEIWVNPSGQTELATAGSGDVLSGVIGALLAQGYPGPVAAALGAYWHGIAGDVIRPRMGHGATSRDIIAALPEAWQTIEQEGVPEGLPRYWK</sequence>
<keyword evidence="8 17" id="KW-0521">NADP</keyword>
<comment type="cofactor">
    <cofactor evidence="17">
        <name>Mg(2+)</name>
        <dbReference type="ChEBI" id="CHEBI:18420"/>
    </cofactor>
</comment>
<dbReference type="InterPro" id="IPR036652">
    <property type="entry name" value="YjeF_N_dom_sf"/>
</dbReference>
<evidence type="ECO:0000256" key="15">
    <source>
        <dbReference type="ARBA" id="ARBA00048238"/>
    </source>
</evidence>
<dbReference type="InterPro" id="IPR030677">
    <property type="entry name" value="Nnr"/>
</dbReference>
<evidence type="ECO:0000256" key="5">
    <source>
        <dbReference type="ARBA" id="ARBA00022723"/>
    </source>
</evidence>
<keyword evidence="5 18" id="KW-0479">Metal-binding</keyword>
<gene>
    <name evidence="18" type="primary">nnrE</name>
    <name evidence="17" type="synonym">nnrD</name>
    <name evidence="22" type="ordered locus">Sulac_2713</name>
</gene>
<evidence type="ECO:0000256" key="14">
    <source>
        <dbReference type="ARBA" id="ARBA00025153"/>
    </source>
</evidence>
<feature type="binding site" evidence="18">
    <location>
        <position position="154"/>
    </location>
    <ligand>
        <name>K(+)</name>
        <dbReference type="ChEBI" id="CHEBI:29103"/>
    </ligand>
</feature>
<dbReference type="InterPro" id="IPR017953">
    <property type="entry name" value="Carbohydrate_kinase_pred_CS"/>
</dbReference>
<evidence type="ECO:0000256" key="6">
    <source>
        <dbReference type="ARBA" id="ARBA00022741"/>
    </source>
</evidence>
<dbReference type="PROSITE" id="PS01050">
    <property type="entry name" value="YJEF_C_2"/>
    <property type="match status" value="1"/>
</dbReference>
<comment type="similarity">
    <text evidence="17">Belongs to the NnrD/CARKD family.</text>
</comment>
<evidence type="ECO:0000256" key="2">
    <source>
        <dbReference type="ARBA" id="ARBA00000909"/>
    </source>
</evidence>
<feature type="binding site" evidence="17">
    <location>
        <position position="315"/>
    </location>
    <ligand>
        <name>(6S)-NADPHX</name>
        <dbReference type="ChEBI" id="CHEBI:64076"/>
    </ligand>
</feature>
<comment type="similarity">
    <text evidence="18">Belongs to the NnrE/AIBP family.</text>
</comment>
<evidence type="ECO:0000256" key="12">
    <source>
        <dbReference type="ARBA" id="ARBA00023239"/>
    </source>
</evidence>
<dbReference type="Pfam" id="PF01256">
    <property type="entry name" value="Carb_kinase"/>
    <property type="match status" value="1"/>
</dbReference>
<feature type="domain" description="YjeF C-terminal" evidence="20">
    <location>
        <begin position="213"/>
        <end position="487"/>
    </location>
</feature>
<feature type="domain" description="YjeF N-terminal" evidence="21">
    <location>
        <begin position="7"/>
        <end position="208"/>
    </location>
</feature>
<feature type="binding site" evidence="17">
    <location>
        <position position="363"/>
    </location>
    <ligand>
        <name>(6S)-NADPHX</name>
        <dbReference type="ChEBI" id="CHEBI:64076"/>
    </ligand>
</feature>
<dbReference type="EMBL" id="CP003179">
    <property type="protein sequence ID" value="AEW06175.1"/>
    <property type="molecule type" value="Genomic_DNA"/>
</dbReference>
<comment type="similarity">
    <text evidence="3 19">In the N-terminal section; belongs to the NnrE/AIBP family.</text>
</comment>
<evidence type="ECO:0000256" key="13">
    <source>
        <dbReference type="ARBA" id="ARBA00023268"/>
    </source>
</evidence>
<dbReference type="HAMAP" id="MF_01965">
    <property type="entry name" value="NADHX_dehydratase"/>
    <property type="match status" value="1"/>
</dbReference>
<comment type="similarity">
    <text evidence="4 19">In the C-terminal section; belongs to the NnrD/CARKD family.</text>
</comment>
<dbReference type="STRING" id="679936.Sulac_2713"/>
<keyword evidence="10 17" id="KW-0520">NAD</keyword>
<keyword evidence="13" id="KW-0511">Multifunctional enzyme</keyword>
<keyword evidence="6 17" id="KW-0547">Nucleotide-binding</keyword>
<comment type="cofactor">
    <cofactor evidence="18 19">
        <name>K(+)</name>
        <dbReference type="ChEBI" id="CHEBI:29103"/>
    </cofactor>
    <text evidence="18 19">Binds 1 potassium ion per subunit.</text>
</comment>
<evidence type="ECO:0000256" key="11">
    <source>
        <dbReference type="ARBA" id="ARBA00023235"/>
    </source>
</evidence>
<dbReference type="PANTHER" id="PTHR12592">
    <property type="entry name" value="ATP-DEPENDENT (S)-NAD(P)H-HYDRATE DEHYDRATASE FAMILY MEMBER"/>
    <property type="match status" value="1"/>
</dbReference>
<dbReference type="InterPro" id="IPR000631">
    <property type="entry name" value="CARKD"/>
</dbReference>
<feature type="binding site" evidence="17">
    <location>
        <position position="429"/>
    </location>
    <ligand>
        <name>(6S)-NADPHX</name>
        <dbReference type="ChEBI" id="CHEBI:64076"/>
    </ligand>
</feature>
<keyword evidence="12 17" id="KW-0456">Lyase</keyword>
<dbReference type="Gene3D" id="3.40.50.10260">
    <property type="entry name" value="YjeF N-terminal domain"/>
    <property type="match status" value="1"/>
</dbReference>
<evidence type="ECO:0000259" key="21">
    <source>
        <dbReference type="PROSITE" id="PS51385"/>
    </source>
</evidence>
<evidence type="ECO:0000313" key="23">
    <source>
        <dbReference type="Proteomes" id="UP000005439"/>
    </source>
</evidence>
<protein>
    <recommendedName>
        <fullName evidence="19">Bifunctional NAD(P)H-hydrate repair enzyme</fullName>
    </recommendedName>
    <alternativeName>
        <fullName evidence="19">Nicotinamide nucleotide repair protein</fullName>
    </alternativeName>
    <domain>
        <recommendedName>
            <fullName evidence="19">ADP-dependent (S)-NAD(P)H-hydrate dehydratase</fullName>
            <ecNumber evidence="19">4.2.1.136</ecNumber>
        </recommendedName>
        <alternativeName>
            <fullName evidence="19">ADP-dependent NAD(P)HX dehydratase</fullName>
        </alternativeName>
    </domain>
    <domain>
        <recommendedName>
            <fullName evidence="19">NAD(P)H-hydrate epimerase</fullName>
            <ecNumber evidence="19">5.1.99.6</ecNumber>
        </recommendedName>
    </domain>
</protein>
<organism evidence="22 23">
    <name type="scientific">Sulfobacillus acidophilus (strain ATCC 700253 / DSM 10332 / NAL)</name>
    <dbReference type="NCBI Taxonomy" id="679936"/>
    <lineage>
        <taxon>Bacteria</taxon>
        <taxon>Bacillati</taxon>
        <taxon>Bacillota</taxon>
        <taxon>Clostridia</taxon>
        <taxon>Eubacteriales</taxon>
        <taxon>Clostridiales Family XVII. Incertae Sedis</taxon>
        <taxon>Sulfobacillus</taxon>
    </lineage>
</organism>
<keyword evidence="23" id="KW-1185">Reference proteome</keyword>
<dbReference type="Pfam" id="PF03853">
    <property type="entry name" value="YjeF_N"/>
    <property type="match status" value="1"/>
</dbReference>
<feature type="binding site" evidence="17">
    <location>
        <position position="428"/>
    </location>
    <ligand>
        <name>AMP</name>
        <dbReference type="ChEBI" id="CHEBI:456215"/>
    </ligand>
</feature>
<dbReference type="SUPFAM" id="SSF53613">
    <property type="entry name" value="Ribokinase-like"/>
    <property type="match status" value="1"/>
</dbReference>
<comment type="subunit">
    <text evidence="17">Homotetramer.</text>
</comment>
<dbReference type="PROSITE" id="PS51383">
    <property type="entry name" value="YJEF_C_3"/>
    <property type="match status" value="1"/>
</dbReference>
<evidence type="ECO:0000256" key="16">
    <source>
        <dbReference type="ARBA" id="ARBA00049209"/>
    </source>
</evidence>
<evidence type="ECO:0000256" key="1">
    <source>
        <dbReference type="ARBA" id="ARBA00000013"/>
    </source>
</evidence>
<comment type="function">
    <text evidence="17">Catalyzes the dehydration of the S-form of NAD(P)HX at the expense of ADP, which is converted to AMP. Together with NAD(P)HX epimerase, which catalyzes the epimerization of the S- and R-forms, the enzyme allows the repair of both epimers of NAD(P)HX, a damaged form of NAD(P)H that is a result of enzymatic or heat-dependent hydration.</text>
</comment>
<evidence type="ECO:0000256" key="8">
    <source>
        <dbReference type="ARBA" id="ARBA00022857"/>
    </source>
</evidence>
<dbReference type="SUPFAM" id="SSF64153">
    <property type="entry name" value="YjeF N-terminal domain-like"/>
    <property type="match status" value="1"/>
</dbReference>
<evidence type="ECO:0000256" key="17">
    <source>
        <dbReference type="HAMAP-Rule" id="MF_01965"/>
    </source>
</evidence>
<keyword evidence="11 18" id="KW-0413">Isomerase</keyword>
<proteinExistence type="inferred from homology"/>
<dbReference type="PANTHER" id="PTHR12592:SF0">
    <property type="entry name" value="ATP-DEPENDENT (S)-NAD(P)H-HYDRATE DEHYDRATASE"/>
    <property type="match status" value="1"/>
</dbReference>
<evidence type="ECO:0000256" key="3">
    <source>
        <dbReference type="ARBA" id="ARBA00006001"/>
    </source>
</evidence>
<dbReference type="EC" id="5.1.99.6" evidence="19"/>
<reference evidence="22 23" key="2">
    <citation type="journal article" date="2012" name="Stand. Genomic Sci.">
        <title>Complete genome sequence of the moderately thermophilic mineral-sulfide-oxidizing firmicute Sulfobacillus acidophilus type strain (NAL(T)).</title>
        <authorList>
            <person name="Anderson I."/>
            <person name="Chertkov O."/>
            <person name="Chen A."/>
            <person name="Saunders E."/>
            <person name="Lapidus A."/>
            <person name="Nolan M."/>
            <person name="Lucas S."/>
            <person name="Hammon N."/>
            <person name="Deshpande S."/>
            <person name="Cheng J.F."/>
            <person name="Han C."/>
            <person name="Tapia R."/>
            <person name="Goodwin L.A."/>
            <person name="Pitluck S."/>
            <person name="Liolios K."/>
            <person name="Pagani I."/>
            <person name="Ivanova N."/>
            <person name="Mikhailova N."/>
            <person name="Pati A."/>
            <person name="Palaniappan K."/>
            <person name="Land M."/>
            <person name="Pan C."/>
            <person name="Rohde M."/>
            <person name="Pukall R."/>
            <person name="Goker M."/>
            <person name="Detter J.C."/>
            <person name="Woyke T."/>
            <person name="Bristow J."/>
            <person name="Eisen J.A."/>
            <person name="Markowitz V."/>
            <person name="Hugenholtz P."/>
            <person name="Kyrpides N.C."/>
            <person name="Klenk H.P."/>
            <person name="Mavromatis K."/>
        </authorList>
    </citation>
    <scope>NUCLEOTIDE SEQUENCE [LARGE SCALE GENOMIC DNA]</scope>
    <source>
        <strain evidence="23">ATCC 700253 / DSM 10332 / NAL</strain>
    </source>
</reference>
<feature type="binding site" evidence="18">
    <location>
        <position position="117"/>
    </location>
    <ligand>
        <name>K(+)</name>
        <dbReference type="ChEBI" id="CHEBI:29103"/>
    </ligand>
</feature>
<comment type="catalytic activity">
    <reaction evidence="1 18 19">
        <text>(6R)-NADHX = (6S)-NADHX</text>
        <dbReference type="Rhea" id="RHEA:32215"/>
        <dbReference type="ChEBI" id="CHEBI:64074"/>
        <dbReference type="ChEBI" id="CHEBI:64075"/>
        <dbReference type="EC" id="5.1.99.6"/>
    </reaction>
</comment>
<dbReference type="PROSITE" id="PS51385">
    <property type="entry name" value="YJEF_N"/>
    <property type="match status" value="1"/>
</dbReference>
<reference evidence="23" key="1">
    <citation type="submission" date="2011-12" db="EMBL/GenBank/DDBJ databases">
        <title>The complete genome of chromosome of Sulfobacillus acidophilus DSM 10332.</title>
        <authorList>
            <person name="Lucas S."/>
            <person name="Han J."/>
            <person name="Lapidus A."/>
            <person name="Bruce D."/>
            <person name="Goodwin L."/>
            <person name="Pitluck S."/>
            <person name="Peters L."/>
            <person name="Kyrpides N."/>
            <person name="Mavromatis K."/>
            <person name="Ivanova N."/>
            <person name="Mikhailova N."/>
            <person name="Chertkov O."/>
            <person name="Saunders E."/>
            <person name="Detter J.C."/>
            <person name="Tapia R."/>
            <person name="Han C."/>
            <person name="Land M."/>
            <person name="Hauser L."/>
            <person name="Markowitz V."/>
            <person name="Cheng J.-F."/>
            <person name="Hugenholtz P."/>
            <person name="Woyke T."/>
            <person name="Wu D."/>
            <person name="Pukall R."/>
            <person name="Gehrich-Schroeter G."/>
            <person name="Schneider S."/>
            <person name="Klenk H.-P."/>
            <person name="Eisen J.A."/>
        </authorList>
    </citation>
    <scope>NUCLEOTIDE SEQUENCE [LARGE SCALE GENOMIC DNA]</scope>
    <source>
        <strain evidence="23">ATCC 700253 / DSM 10332 / NAL</strain>
    </source>
</reference>
<dbReference type="EC" id="4.2.1.136" evidence="19"/>
<dbReference type="GO" id="GO:0110051">
    <property type="term" value="P:metabolite repair"/>
    <property type="evidence" value="ECO:0007669"/>
    <property type="project" value="TreeGrafter"/>
</dbReference>
<evidence type="ECO:0000313" key="22">
    <source>
        <dbReference type="EMBL" id="AEW06175.1"/>
    </source>
</evidence>
<dbReference type="NCBIfam" id="TIGR00196">
    <property type="entry name" value="yjeF_cterm"/>
    <property type="match status" value="1"/>
</dbReference>
<feature type="binding site" evidence="17">
    <location>
        <begin position="400"/>
        <end position="404"/>
    </location>
    <ligand>
        <name>AMP</name>
        <dbReference type="ChEBI" id="CHEBI:456215"/>
    </ligand>
</feature>
<comment type="caution">
    <text evidence="18">Lacks conserved residue(s) required for the propagation of feature annotation.</text>
</comment>
<feature type="binding site" evidence="18">
    <location>
        <position position="54"/>
    </location>
    <ligand>
        <name>K(+)</name>
        <dbReference type="ChEBI" id="CHEBI:29103"/>
    </ligand>
</feature>
<evidence type="ECO:0000256" key="9">
    <source>
        <dbReference type="ARBA" id="ARBA00022958"/>
    </source>
</evidence>
<name>G8TXW9_SULAD</name>
<keyword evidence="7 17" id="KW-0067">ATP-binding</keyword>
<dbReference type="NCBIfam" id="TIGR00197">
    <property type="entry name" value="yjeF_nterm"/>
    <property type="match status" value="1"/>
</dbReference>
<comment type="catalytic activity">
    <reaction evidence="15 17 19">
        <text>(6S)-NADHX + ADP = AMP + phosphate + NADH + H(+)</text>
        <dbReference type="Rhea" id="RHEA:32223"/>
        <dbReference type="ChEBI" id="CHEBI:15378"/>
        <dbReference type="ChEBI" id="CHEBI:43474"/>
        <dbReference type="ChEBI" id="CHEBI:57945"/>
        <dbReference type="ChEBI" id="CHEBI:64074"/>
        <dbReference type="ChEBI" id="CHEBI:456215"/>
        <dbReference type="ChEBI" id="CHEBI:456216"/>
        <dbReference type="EC" id="4.2.1.136"/>
    </reaction>
</comment>
<dbReference type="KEGG" id="sap:Sulac_2713"/>
<dbReference type="GO" id="GO:0046496">
    <property type="term" value="P:nicotinamide nucleotide metabolic process"/>
    <property type="evidence" value="ECO:0007669"/>
    <property type="project" value="UniProtKB-UniRule"/>
</dbReference>
<dbReference type="Gene3D" id="3.40.1190.20">
    <property type="match status" value="1"/>
</dbReference>
<comment type="function">
    <text evidence="14 19">Bifunctional enzyme that catalyzes the epimerization of the S- and R-forms of NAD(P)HX and the dehydration of the S-form of NAD(P)HX at the expense of ADP, which is converted to AMP. This allows the repair of both epimers of NAD(P)HX, a damaged form of NAD(P)H that is a result of enzymatic or heat-dependent hydration.</text>
</comment>